<dbReference type="InterPro" id="IPR001849">
    <property type="entry name" value="PH_domain"/>
</dbReference>
<sequence>MPRPEGVLMMRSKSFFARRHRRFVAISQGGLSTFRCDEHDIAILETRKDLPFEYVESMVLDGRRFEVRRLKPWRHAVTFYCESDDAARLWADAFQSRLDAFRAKARSQLRSAPDDFAVEGDEPPRPPGAPEAAVSPPKPPGTLA</sequence>
<evidence type="ECO:0000259" key="2">
    <source>
        <dbReference type="PROSITE" id="PS50003"/>
    </source>
</evidence>
<gene>
    <name evidence="3" type="ORF">SO694_0002224</name>
</gene>
<protein>
    <recommendedName>
        <fullName evidence="2">PH domain-containing protein</fullName>
    </recommendedName>
</protein>
<evidence type="ECO:0000256" key="1">
    <source>
        <dbReference type="SAM" id="MobiDB-lite"/>
    </source>
</evidence>
<proteinExistence type="predicted"/>
<dbReference type="SUPFAM" id="SSF50729">
    <property type="entry name" value="PH domain-like"/>
    <property type="match status" value="1"/>
</dbReference>
<dbReference type="EMBL" id="JBBJCI010000231">
    <property type="protein sequence ID" value="KAK7237863.1"/>
    <property type="molecule type" value="Genomic_DNA"/>
</dbReference>
<feature type="region of interest" description="Disordered" evidence="1">
    <location>
        <begin position="112"/>
        <end position="144"/>
    </location>
</feature>
<feature type="domain" description="PH" evidence="2">
    <location>
        <begin position="1"/>
        <end position="99"/>
    </location>
</feature>
<dbReference type="Proteomes" id="UP001363151">
    <property type="component" value="Unassembled WGS sequence"/>
</dbReference>
<dbReference type="CDD" id="cd00821">
    <property type="entry name" value="PH"/>
    <property type="match status" value="1"/>
</dbReference>
<name>A0ABR1FT56_AURAN</name>
<evidence type="ECO:0000313" key="3">
    <source>
        <dbReference type="EMBL" id="KAK7237863.1"/>
    </source>
</evidence>
<dbReference type="PROSITE" id="PS50003">
    <property type="entry name" value="PH_DOMAIN"/>
    <property type="match status" value="1"/>
</dbReference>
<accession>A0ABR1FT56</accession>
<reference evidence="3 4" key="1">
    <citation type="submission" date="2024-03" db="EMBL/GenBank/DDBJ databases">
        <title>Aureococcus anophagefferens CCMP1851 and Kratosvirus quantuckense: Draft genome of a second virus-susceptible host strain in the model system.</title>
        <authorList>
            <person name="Chase E."/>
            <person name="Truchon A.R."/>
            <person name="Schepens W."/>
            <person name="Wilhelm S.W."/>
        </authorList>
    </citation>
    <scope>NUCLEOTIDE SEQUENCE [LARGE SCALE GENOMIC DNA]</scope>
    <source>
        <strain evidence="3 4">CCMP1851</strain>
    </source>
</reference>
<keyword evidence="4" id="KW-1185">Reference proteome</keyword>
<comment type="caution">
    <text evidence="3">The sequence shown here is derived from an EMBL/GenBank/DDBJ whole genome shotgun (WGS) entry which is preliminary data.</text>
</comment>
<organism evidence="3 4">
    <name type="scientific">Aureococcus anophagefferens</name>
    <name type="common">Harmful bloom alga</name>
    <dbReference type="NCBI Taxonomy" id="44056"/>
    <lineage>
        <taxon>Eukaryota</taxon>
        <taxon>Sar</taxon>
        <taxon>Stramenopiles</taxon>
        <taxon>Ochrophyta</taxon>
        <taxon>Pelagophyceae</taxon>
        <taxon>Pelagomonadales</taxon>
        <taxon>Pelagomonadaceae</taxon>
        <taxon>Aureococcus</taxon>
    </lineage>
</organism>
<evidence type="ECO:0000313" key="4">
    <source>
        <dbReference type="Proteomes" id="UP001363151"/>
    </source>
</evidence>